<reference evidence="9 10" key="1">
    <citation type="submission" date="2017-01" db="EMBL/GenBank/DDBJ databases">
        <title>Genome Sequencing of a Marine Spirillum, Oceanospirillum multiglobuliferum ATCC 33336, from Japan.</title>
        <authorList>
            <person name="Carney J.G."/>
            <person name="Trachtenberg A.M."/>
            <person name="Rheaume B.A."/>
            <person name="Linnane J.D."/>
            <person name="Pitts N.L."/>
            <person name="Mykles D.L."/>
            <person name="Maclea K.S."/>
        </authorList>
    </citation>
    <scope>NUCLEOTIDE SEQUENCE [LARGE SCALE GENOMIC DNA]</scope>
    <source>
        <strain evidence="9 10">ATCC 33336</strain>
    </source>
</reference>
<gene>
    <name evidence="9" type="ORF">BTE48_10980</name>
</gene>
<keyword evidence="6" id="KW-0472">Membrane</keyword>
<name>A0A1T4SBB7_9GAMM</name>
<dbReference type="GO" id="GO:0006935">
    <property type="term" value="P:chemotaxis"/>
    <property type="evidence" value="ECO:0007669"/>
    <property type="project" value="UniProtKB-ARBA"/>
</dbReference>
<dbReference type="Pfam" id="PF00672">
    <property type="entry name" value="HAMP"/>
    <property type="match status" value="1"/>
</dbReference>
<dbReference type="GO" id="GO:0007165">
    <property type="term" value="P:signal transduction"/>
    <property type="evidence" value="ECO:0007669"/>
    <property type="project" value="UniProtKB-KW"/>
</dbReference>
<dbReference type="PANTHER" id="PTHR32089">
    <property type="entry name" value="METHYL-ACCEPTING CHEMOTAXIS PROTEIN MCPB"/>
    <property type="match status" value="1"/>
</dbReference>
<evidence type="ECO:0008006" key="11">
    <source>
        <dbReference type="Google" id="ProtNLM"/>
    </source>
</evidence>
<feature type="transmembrane region" description="Helical" evidence="6">
    <location>
        <begin position="186"/>
        <end position="209"/>
    </location>
</feature>
<dbReference type="CDD" id="cd06225">
    <property type="entry name" value="HAMP"/>
    <property type="match status" value="1"/>
</dbReference>
<dbReference type="SMART" id="SM00283">
    <property type="entry name" value="MA"/>
    <property type="match status" value="1"/>
</dbReference>
<dbReference type="RefSeq" id="WP_078746415.1">
    <property type="nucleotide sequence ID" value="NZ_FUXG01000027.1"/>
</dbReference>
<dbReference type="GO" id="GO:0016020">
    <property type="term" value="C:membrane"/>
    <property type="evidence" value="ECO:0007669"/>
    <property type="project" value="UniProtKB-SubCell"/>
</dbReference>
<evidence type="ECO:0000256" key="1">
    <source>
        <dbReference type="ARBA" id="ARBA00004370"/>
    </source>
</evidence>
<protein>
    <recommendedName>
        <fullName evidence="11">Methyl-accepting chemotaxis protein</fullName>
    </recommendedName>
</protein>
<dbReference type="SUPFAM" id="SSF58104">
    <property type="entry name" value="Methyl-accepting chemotaxis protein (MCP) signaling domain"/>
    <property type="match status" value="1"/>
</dbReference>
<dbReference type="InterPro" id="IPR004089">
    <property type="entry name" value="MCPsignal_dom"/>
</dbReference>
<dbReference type="PROSITE" id="PS50885">
    <property type="entry name" value="HAMP"/>
    <property type="match status" value="1"/>
</dbReference>
<dbReference type="CDD" id="cd11386">
    <property type="entry name" value="MCP_signal"/>
    <property type="match status" value="1"/>
</dbReference>
<comment type="similarity">
    <text evidence="3">Belongs to the methyl-accepting chemotaxis (MCP) protein family.</text>
</comment>
<keyword evidence="2 4" id="KW-0807">Transducer</keyword>
<feature type="domain" description="Methyl-accepting transducer" evidence="7">
    <location>
        <begin position="270"/>
        <end position="506"/>
    </location>
</feature>
<dbReference type="InterPro" id="IPR024478">
    <property type="entry name" value="HlyB_4HB_MCP"/>
</dbReference>
<dbReference type="STRING" id="64969.SAMN02745127_02899"/>
<evidence type="ECO:0000256" key="6">
    <source>
        <dbReference type="SAM" id="Phobius"/>
    </source>
</evidence>
<dbReference type="Pfam" id="PF00015">
    <property type="entry name" value="MCPsignal"/>
    <property type="match status" value="1"/>
</dbReference>
<dbReference type="FunFam" id="1.10.287.950:FF:000001">
    <property type="entry name" value="Methyl-accepting chemotaxis sensory transducer"/>
    <property type="match status" value="1"/>
</dbReference>
<feature type="transmembrane region" description="Helical" evidence="6">
    <location>
        <begin position="12"/>
        <end position="31"/>
    </location>
</feature>
<proteinExistence type="inferred from homology"/>
<accession>A0A1T4SBB7</accession>
<dbReference type="SMART" id="SM00304">
    <property type="entry name" value="HAMP"/>
    <property type="match status" value="1"/>
</dbReference>
<feature type="domain" description="HAMP" evidence="8">
    <location>
        <begin position="211"/>
        <end position="265"/>
    </location>
</feature>
<dbReference type="OrthoDB" id="6107688at2"/>
<keyword evidence="10" id="KW-1185">Reference proteome</keyword>
<dbReference type="Pfam" id="PF12729">
    <property type="entry name" value="4HB_MCP_1"/>
    <property type="match status" value="1"/>
</dbReference>
<evidence type="ECO:0000313" key="9">
    <source>
        <dbReference type="EMBL" id="OPX55014.1"/>
    </source>
</evidence>
<keyword evidence="6" id="KW-1133">Transmembrane helix</keyword>
<evidence type="ECO:0000256" key="2">
    <source>
        <dbReference type="ARBA" id="ARBA00023224"/>
    </source>
</evidence>
<dbReference type="EMBL" id="MTSM01000014">
    <property type="protein sequence ID" value="OPX55014.1"/>
    <property type="molecule type" value="Genomic_DNA"/>
</dbReference>
<evidence type="ECO:0000256" key="5">
    <source>
        <dbReference type="SAM" id="MobiDB-lite"/>
    </source>
</evidence>
<organism evidence="9 10">
    <name type="scientific">Oceanospirillum multiglobuliferum</name>
    <dbReference type="NCBI Taxonomy" id="64969"/>
    <lineage>
        <taxon>Bacteria</taxon>
        <taxon>Pseudomonadati</taxon>
        <taxon>Pseudomonadota</taxon>
        <taxon>Gammaproteobacteria</taxon>
        <taxon>Oceanospirillales</taxon>
        <taxon>Oceanospirillaceae</taxon>
        <taxon>Oceanospirillum</taxon>
    </lineage>
</organism>
<dbReference type="PROSITE" id="PS50111">
    <property type="entry name" value="CHEMOTAXIS_TRANSDUC_2"/>
    <property type="match status" value="1"/>
</dbReference>
<dbReference type="AlphaFoldDB" id="A0A1T4SBB7"/>
<comment type="caution">
    <text evidence="9">The sequence shown here is derived from an EMBL/GenBank/DDBJ whole genome shotgun (WGS) entry which is preliminary data.</text>
</comment>
<keyword evidence="6" id="KW-0812">Transmembrane</keyword>
<dbReference type="PANTHER" id="PTHR32089:SF120">
    <property type="entry name" value="METHYL-ACCEPTING CHEMOTAXIS PROTEIN TLPQ"/>
    <property type="match status" value="1"/>
</dbReference>
<evidence type="ECO:0000256" key="3">
    <source>
        <dbReference type="ARBA" id="ARBA00029447"/>
    </source>
</evidence>
<evidence type="ECO:0000256" key="4">
    <source>
        <dbReference type="PROSITE-ProRule" id="PRU00284"/>
    </source>
</evidence>
<dbReference type="Gene3D" id="1.10.287.950">
    <property type="entry name" value="Methyl-accepting chemotaxis protein"/>
    <property type="match status" value="1"/>
</dbReference>
<feature type="compositionally biased region" description="Polar residues" evidence="5">
    <location>
        <begin position="321"/>
        <end position="331"/>
    </location>
</feature>
<sequence>MLKQTSISRALQLGFGAAIAAVVALSLHLLLSVNGIQNQFVTVVDRNVSLLTTVSDLRYYTVTYRRFALDYGLTDDVQEHRKIIQTIAYNDEKVATVMVKMKRLADTDRIKADISEYETRIAAYRKMQENYIRLIDNGQIGAARAEMLGPMLAPFNAIVGLLGRLQQDLEDEAISIKMAESDKMNALIELSAVVVVLITGFMLLMSIVISRKVTRPLDLLVKQMQAVEQGHLSKRLEMRAFAKDELGTAAQYFDRMQMGLTSLAKEINESVSTLESTSQTLRTRVSETTTNLDTQRSEISQIAAATEQMQSGFSEVVQRTLDASEQSNQARNEAHDSQTQIQQSVTQSEALANALSETASVVLQLQQDSHSINAISEVIGNITEQTNLLALNAAIEAARAGEAGRGFAVVADEVRQLAQKTQASLGQISDIINSLQSHAGKAAQMMTHSQDQMKIGLERIRDAGESFGHILKASEQIAGMSTQIAAATEEQTAVARDLSESVSAIHLASDRIAEGAMETKVACDALSQESEHLSKLAGRFKL</sequence>
<comment type="subcellular location">
    <subcellularLocation>
        <location evidence="1">Membrane</location>
    </subcellularLocation>
</comment>
<evidence type="ECO:0000313" key="10">
    <source>
        <dbReference type="Proteomes" id="UP000191418"/>
    </source>
</evidence>
<dbReference type="Proteomes" id="UP000191418">
    <property type="component" value="Unassembled WGS sequence"/>
</dbReference>
<evidence type="ECO:0000259" key="8">
    <source>
        <dbReference type="PROSITE" id="PS50885"/>
    </source>
</evidence>
<evidence type="ECO:0000259" key="7">
    <source>
        <dbReference type="PROSITE" id="PS50111"/>
    </source>
</evidence>
<feature type="region of interest" description="Disordered" evidence="5">
    <location>
        <begin position="319"/>
        <end position="345"/>
    </location>
</feature>
<dbReference type="InterPro" id="IPR003660">
    <property type="entry name" value="HAMP_dom"/>
</dbReference>